<feature type="domain" description="Bacterial SCP orthologue" evidence="2">
    <location>
        <begin position="173"/>
        <end position="265"/>
    </location>
</feature>
<dbReference type="Proteomes" id="UP000183015">
    <property type="component" value="Unassembled WGS sequence"/>
</dbReference>
<dbReference type="OrthoDB" id="8481083at2"/>
<dbReference type="Pfam" id="PF11716">
    <property type="entry name" value="MDMPI_N"/>
    <property type="match status" value="1"/>
</dbReference>
<proteinExistence type="predicted"/>
<dbReference type="Gene3D" id="3.30.1050.40">
    <property type="match status" value="1"/>
</dbReference>
<evidence type="ECO:0000313" key="4">
    <source>
        <dbReference type="Proteomes" id="UP000183015"/>
    </source>
</evidence>
<dbReference type="NCBIfam" id="TIGR03083">
    <property type="entry name" value="maleylpyruvate isomerase family mycothiol-dependent enzyme"/>
    <property type="match status" value="1"/>
</dbReference>
<reference evidence="4" key="1">
    <citation type="submission" date="2016-10" db="EMBL/GenBank/DDBJ databases">
        <authorList>
            <person name="Varghese N."/>
        </authorList>
    </citation>
    <scope>NUCLEOTIDE SEQUENCE [LARGE SCALE GENOMIC DNA]</scope>
    <source>
        <strain evidence="4">DSM 45096 / BCRC 16803 / CGMCC 4.1857 / CIP 109030 / JCM 12277 / KCTC 19219 / NBRC 100920 / 33214</strain>
    </source>
</reference>
<evidence type="ECO:0000313" key="3">
    <source>
        <dbReference type="EMBL" id="SEK78526.1"/>
    </source>
</evidence>
<evidence type="ECO:0000259" key="1">
    <source>
        <dbReference type="Pfam" id="PF11716"/>
    </source>
</evidence>
<dbReference type="AlphaFoldDB" id="A0A1H7JW88"/>
<dbReference type="InterPro" id="IPR017517">
    <property type="entry name" value="Maleyloyr_isom"/>
</dbReference>
<organism evidence="3 4">
    <name type="scientific">Streptacidiphilus jiangxiensis</name>
    <dbReference type="NCBI Taxonomy" id="235985"/>
    <lineage>
        <taxon>Bacteria</taxon>
        <taxon>Bacillati</taxon>
        <taxon>Actinomycetota</taxon>
        <taxon>Actinomycetes</taxon>
        <taxon>Kitasatosporales</taxon>
        <taxon>Streptomycetaceae</taxon>
        <taxon>Streptacidiphilus</taxon>
    </lineage>
</organism>
<dbReference type="STRING" id="235985.SAMN05414137_103476"/>
<evidence type="ECO:0000259" key="2">
    <source>
        <dbReference type="Pfam" id="PF17844"/>
    </source>
</evidence>
<dbReference type="InterPro" id="IPR024344">
    <property type="entry name" value="MDMPI_metal-binding"/>
</dbReference>
<dbReference type="SUPFAM" id="SSF109854">
    <property type="entry name" value="DinB/YfiT-like putative metalloenzymes"/>
    <property type="match status" value="1"/>
</dbReference>
<sequence>MPPAPRSRARTYDRLKSRAALRAQARAIGEVVAGLDDARLELPTRLGDWRVRHLVAHLAGALDAVPRFLAAPDDGRALSTIADWAAGTAGSAGAIEQDAVERAAALGDVRTAYAQASDAALVVLDADHDPGTRIVHRRGAMLLDDYLVTRLVETVVHADDLADALSLDAFPHDRHALASACRVLADALAAKAPGGSVELRIPPFAVVQCVEGPRHTRGTPPNVVETSPLPWIRLATGRLTWANAVDVAELTASGERSDLSSLLPVMA</sequence>
<accession>A0A1H7JW88</accession>
<dbReference type="EMBL" id="FOAZ01000003">
    <property type="protein sequence ID" value="SEK78526.1"/>
    <property type="molecule type" value="Genomic_DNA"/>
</dbReference>
<name>A0A1H7JW88_STRJI</name>
<dbReference type="RefSeq" id="WP_042453760.1">
    <property type="nucleotide sequence ID" value="NZ_BBPN01000030.1"/>
</dbReference>
<dbReference type="eggNOG" id="COG3255">
    <property type="taxonomic scope" value="Bacteria"/>
</dbReference>
<dbReference type="InterPro" id="IPR041629">
    <property type="entry name" value="SCP_3"/>
</dbReference>
<protein>
    <submittedName>
        <fullName evidence="3">TIGR03083 family protein</fullName>
    </submittedName>
</protein>
<dbReference type="Pfam" id="PF17844">
    <property type="entry name" value="SCP_3"/>
    <property type="match status" value="1"/>
</dbReference>
<dbReference type="InterPro" id="IPR034660">
    <property type="entry name" value="DinB/YfiT-like"/>
</dbReference>
<gene>
    <name evidence="3" type="ORF">SAMN05414137_103476</name>
</gene>
<feature type="domain" description="Mycothiol-dependent maleylpyruvate isomerase metal-binding" evidence="1">
    <location>
        <begin position="21"/>
        <end position="162"/>
    </location>
</feature>
<dbReference type="GO" id="GO:0046872">
    <property type="term" value="F:metal ion binding"/>
    <property type="evidence" value="ECO:0007669"/>
    <property type="project" value="InterPro"/>
</dbReference>
<keyword evidence="4" id="KW-1185">Reference proteome</keyword>